<feature type="compositionally biased region" description="Polar residues" evidence="1">
    <location>
        <begin position="34"/>
        <end position="65"/>
    </location>
</feature>
<dbReference type="Proteomes" id="UP000034805">
    <property type="component" value="Unassembled WGS sequence"/>
</dbReference>
<comment type="caution">
    <text evidence="2">The sequence shown here is derived from an EMBL/GenBank/DDBJ whole genome shotgun (WGS) entry which is preliminary data.</text>
</comment>
<protein>
    <submittedName>
        <fullName evidence="2">Uncharacterized protein</fullName>
    </submittedName>
</protein>
<evidence type="ECO:0000313" key="3">
    <source>
        <dbReference type="Proteomes" id="UP000034805"/>
    </source>
</evidence>
<name>A0A0P7YD30_SCLFO</name>
<feature type="compositionally biased region" description="Low complexity" evidence="1">
    <location>
        <begin position="167"/>
        <end position="179"/>
    </location>
</feature>
<feature type="region of interest" description="Disordered" evidence="1">
    <location>
        <begin position="1"/>
        <end position="70"/>
    </location>
</feature>
<dbReference type="EMBL" id="JARO02007236">
    <property type="protein sequence ID" value="KPP64195.1"/>
    <property type="molecule type" value="Genomic_DNA"/>
</dbReference>
<accession>A0A0P7YD30</accession>
<proteinExistence type="predicted"/>
<dbReference type="AlphaFoldDB" id="A0A0P7YD30"/>
<feature type="region of interest" description="Disordered" evidence="1">
    <location>
        <begin position="159"/>
        <end position="185"/>
    </location>
</feature>
<reference evidence="2 3" key="1">
    <citation type="submission" date="2015-08" db="EMBL/GenBank/DDBJ databases">
        <title>The genome of the Asian arowana (Scleropages formosus).</title>
        <authorList>
            <person name="Tan M.H."/>
            <person name="Gan H.M."/>
            <person name="Croft L.J."/>
            <person name="Austin C.M."/>
        </authorList>
    </citation>
    <scope>NUCLEOTIDE SEQUENCE [LARGE SCALE GENOMIC DNA]</scope>
    <source>
        <strain evidence="2">Aro1</strain>
    </source>
</reference>
<evidence type="ECO:0000313" key="2">
    <source>
        <dbReference type="EMBL" id="KPP64195.1"/>
    </source>
</evidence>
<evidence type="ECO:0000256" key="1">
    <source>
        <dbReference type="SAM" id="MobiDB-lite"/>
    </source>
</evidence>
<sequence>MMYTGFGTECDSSSRCSSASPAGDNITYYPSPAESYSSVGSPMNQAQSTNISPKPSIFSASSGAEPSTMPVKMSDLEHSLEDSLELLESLKKTTETARSVPDMDLSGSFYAPEWEPLYSSATTDAEPLCTPVVTCTPTCTTYTSSFVFTYPESESIPTCGVAHRRGSSSNEQSSDSLSSPTLLAL</sequence>
<gene>
    <name evidence="2" type="ORF">Z043_117490</name>
</gene>
<organism evidence="2 3">
    <name type="scientific">Scleropages formosus</name>
    <name type="common">Asian bonytongue</name>
    <name type="synonym">Osteoglossum formosum</name>
    <dbReference type="NCBI Taxonomy" id="113540"/>
    <lineage>
        <taxon>Eukaryota</taxon>
        <taxon>Metazoa</taxon>
        <taxon>Chordata</taxon>
        <taxon>Craniata</taxon>
        <taxon>Vertebrata</taxon>
        <taxon>Euteleostomi</taxon>
        <taxon>Actinopterygii</taxon>
        <taxon>Neopterygii</taxon>
        <taxon>Teleostei</taxon>
        <taxon>Osteoglossocephala</taxon>
        <taxon>Osteoglossomorpha</taxon>
        <taxon>Osteoglossiformes</taxon>
        <taxon>Osteoglossidae</taxon>
        <taxon>Scleropages</taxon>
    </lineage>
</organism>